<dbReference type="EMBL" id="CP097320">
    <property type="protein sequence ID" value="UQX12025.1"/>
    <property type="molecule type" value="Genomic_DNA"/>
</dbReference>
<dbReference type="Proteomes" id="UP001056610">
    <property type="component" value="Chromosome"/>
</dbReference>
<reference evidence="2" key="1">
    <citation type="submission" date="2022-05" db="EMBL/GenBank/DDBJ databases">
        <title>A methanotrophic Mycobacterium dominates a cave microbial ecosystem.</title>
        <authorList>
            <person name="Van Spanning R.J.M."/>
            <person name="Guan Q."/>
            <person name="Melkonian C."/>
            <person name="Gallant J."/>
            <person name="Polerecky L."/>
            <person name="Flot J.-F."/>
            <person name="Brandt B.W."/>
            <person name="Braster M."/>
            <person name="Iturbe Espinoza P."/>
            <person name="Aerts J."/>
            <person name="Meima-Franke M."/>
            <person name="Piersma S.R."/>
            <person name="Bunduc C."/>
            <person name="Ummels R."/>
            <person name="Pain A."/>
            <person name="Fleming E.J."/>
            <person name="van der Wel N."/>
            <person name="Gherman V.D."/>
            <person name="Sarbu S.M."/>
            <person name="Bodelier P.L.E."/>
            <person name="Bitter W."/>
        </authorList>
    </citation>
    <scope>NUCLEOTIDE SEQUENCE</scope>
    <source>
        <strain evidence="2">Sulfur Cave</strain>
    </source>
</reference>
<evidence type="ECO:0000313" key="2">
    <source>
        <dbReference type="EMBL" id="UQX12025.1"/>
    </source>
</evidence>
<keyword evidence="1" id="KW-1133">Transmembrane helix</keyword>
<evidence type="ECO:0000256" key="1">
    <source>
        <dbReference type="SAM" id="Phobius"/>
    </source>
</evidence>
<dbReference type="RefSeq" id="WP_249763164.1">
    <property type="nucleotide sequence ID" value="NZ_CP097320.1"/>
</dbReference>
<feature type="transmembrane region" description="Helical" evidence="1">
    <location>
        <begin position="71"/>
        <end position="88"/>
    </location>
</feature>
<keyword evidence="1" id="KW-0472">Membrane</keyword>
<organism evidence="2 3">
    <name type="scientific">Candidatus Mycobacterium methanotrophicum</name>
    <dbReference type="NCBI Taxonomy" id="2943498"/>
    <lineage>
        <taxon>Bacteria</taxon>
        <taxon>Bacillati</taxon>
        <taxon>Actinomycetota</taxon>
        <taxon>Actinomycetes</taxon>
        <taxon>Mycobacteriales</taxon>
        <taxon>Mycobacteriaceae</taxon>
        <taxon>Mycobacterium</taxon>
    </lineage>
</organism>
<proteinExistence type="predicted"/>
<keyword evidence="1" id="KW-0812">Transmembrane</keyword>
<protein>
    <submittedName>
        <fullName evidence="2">Uncharacterized protein</fullName>
    </submittedName>
</protein>
<feature type="transmembrane region" description="Helical" evidence="1">
    <location>
        <begin position="28"/>
        <end position="51"/>
    </location>
</feature>
<accession>A0ABY4QR03</accession>
<sequence length="162" mass="17704">MVAIFVPLTALLAILIVAWPAARRRVGGASLFVAAGTLVAIPLTTAAGNWLRQRVMGGEALSRHAALGGQLVLWSALLTIAMVVWWVLHTPLFANEVATLSPLAQRSRRRRSGHIVVRTYSDMVHNASWSHRHRGRVGWHDLLQMTAAPLAIDAAPIYYLCT</sequence>
<gene>
    <name evidence="2" type="ORF">M5I08_06680</name>
</gene>
<name>A0ABY4QR03_9MYCO</name>
<keyword evidence="3" id="KW-1185">Reference proteome</keyword>
<evidence type="ECO:0000313" key="3">
    <source>
        <dbReference type="Proteomes" id="UP001056610"/>
    </source>
</evidence>